<sequence length="431" mass="46680">MSEARLTRRELLKSGALLASLVVFHQSISCGGGGGTSGETPVFALRGDGFVVAIDPAIDDIVARISTEGRGGTLGSITPKGDFLFVANNATGQRTVSIINTKALTLVKNLETGNRPKHPIVSPDGRLVAVNHSGIDNGAIRIVFISAENLNILRTVELPVANTGHSGDFSMHGTWSPDGRLYAIGNYADNKFYLISGDTFTVLSSVDVPGNPHYFDFRGRELWVTVEFNEPKSTSSRPIVYIYDISNPGNPVLKNTLTVELTPDEVSSDARIEGHHGNFTNDGRYFIVCNRGASPFEGVTVKVYDANTKELVRSMVSNVKGVGHAYISPDNRYAVITQYGDSKIEVISLSDFTTLAVIDTGQGKHMGHAVFSADGKKLYVSNRVADSVFVIDTQTWTIRKRILTGSSGQAQGQVVKDFYAVFERVRNPYLA</sequence>
<organism evidence="1">
    <name type="scientific">uncultured Aquificia bacterium</name>
    <dbReference type="NCBI Taxonomy" id="453415"/>
    <lineage>
        <taxon>Bacteria</taxon>
        <taxon>Pseudomonadati</taxon>
        <taxon>Aquificota</taxon>
        <taxon>Aquificia</taxon>
        <taxon>environmental samples</taxon>
    </lineage>
</organism>
<name>H5SBX0_9BACT</name>
<evidence type="ECO:0000313" key="1">
    <source>
        <dbReference type="EMBL" id="BAL53656.1"/>
    </source>
</evidence>
<dbReference type="InterPro" id="IPR011044">
    <property type="entry name" value="Quino_amine_DH_bsu"/>
</dbReference>
<dbReference type="InterPro" id="IPR019405">
    <property type="entry name" value="Lactonase_7-beta_prop"/>
</dbReference>
<dbReference type="AlphaFoldDB" id="H5SBX0"/>
<dbReference type="InterPro" id="IPR011964">
    <property type="entry name" value="YVTN_b-propeller_repeat"/>
</dbReference>
<accession>H5SBX0</accession>
<dbReference type="NCBIfam" id="TIGR02276">
    <property type="entry name" value="beta_rpt_yvtn"/>
    <property type="match status" value="1"/>
</dbReference>
<reference evidence="1" key="1">
    <citation type="journal article" date="2005" name="Environ. Microbiol.">
        <title>Genetic and functional properties of uncultivated thermophilic crenarchaeotes from a subsurface gold mine as revealed by analysis of genome fragments.</title>
        <authorList>
            <person name="Nunoura T."/>
            <person name="Hirayama H."/>
            <person name="Takami H."/>
            <person name="Oida H."/>
            <person name="Nishi S."/>
            <person name="Shimamura S."/>
            <person name="Suzuki Y."/>
            <person name="Inagaki F."/>
            <person name="Takai K."/>
            <person name="Nealson K.H."/>
            <person name="Horikoshi K."/>
        </authorList>
    </citation>
    <scope>NUCLEOTIDE SEQUENCE</scope>
</reference>
<dbReference type="EMBL" id="AP011663">
    <property type="protein sequence ID" value="BAL53656.1"/>
    <property type="molecule type" value="Genomic_DNA"/>
</dbReference>
<dbReference type="PANTHER" id="PTHR47197:SF3">
    <property type="entry name" value="DIHYDRO-HEME D1 DEHYDROGENASE"/>
    <property type="match status" value="1"/>
</dbReference>
<dbReference type="InterPro" id="IPR015943">
    <property type="entry name" value="WD40/YVTN_repeat-like_dom_sf"/>
</dbReference>
<dbReference type="Pfam" id="PF10282">
    <property type="entry name" value="Lactonase"/>
    <property type="match status" value="1"/>
</dbReference>
<protein>
    <submittedName>
        <fullName evidence="1">Hypothetical conserved protein</fullName>
    </submittedName>
</protein>
<dbReference type="InterPro" id="IPR051200">
    <property type="entry name" value="Host-pathogen_enzymatic-act"/>
</dbReference>
<proteinExistence type="predicted"/>
<dbReference type="SUPFAM" id="SSF50969">
    <property type="entry name" value="YVTN repeat-like/Quinoprotein amine dehydrogenase"/>
    <property type="match status" value="1"/>
</dbReference>
<dbReference type="PANTHER" id="PTHR47197">
    <property type="entry name" value="PROTEIN NIRF"/>
    <property type="match status" value="1"/>
</dbReference>
<dbReference type="Gene3D" id="2.130.10.10">
    <property type="entry name" value="YVTN repeat-like/Quinoprotein amine dehydrogenase"/>
    <property type="match status" value="2"/>
</dbReference>
<gene>
    <name evidence="1" type="ORF">HGMM_F07F09C31</name>
</gene>
<reference evidence="1" key="2">
    <citation type="journal article" date="2012" name="PLoS ONE">
        <title>A Deeply Branching Thermophilic Bacterium with an Ancient Acetyl-CoA Pathway Dominates a Subsurface Ecosystem.</title>
        <authorList>
            <person name="Takami H."/>
            <person name="Noguchi H."/>
            <person name="Takaki Y."/>
            <person name="Uchiyama I."/>
            <person name="Toyoda A."/>
            <person name="Nishi S."/>
            <person name="Chee G.-J."/>
            <person name="Arai W."/>
            <person name="Nunoura T."/>
            <person name="Itoh T."/>
            <person name="Hattori M."/>
            <person name="Takai K."/>
        </authorList>
    </citation>
    <scope>NUCLEOTIDE SEQUENCE</scope>
</reference>